<organism evidence="4 5">
    <name type="scientific">Stenotrophomonas oahuensis</name>
    <dbReference type="NCBI Taxonomy" id="3003271"/>
    <lineage>
        <taxon>Bacteria</taxon>
        <taxon>Pseudomonadati</taxon>
        <taxon>Pseudomonadota</taxon>
        <taxon>Gammaproteobacteria</taxon>
        <taxon>Lysobacterales</taxon>
        <taxon>Lysobacteraceae</taxon>
        <taxon>Stenotrophomonas</taxon>
    </lineage>
</organism>
<feature type="DNA-binding region" description="OmpR/PhoB-type" evidence="2">
    <location>
        <begin position="11"/>
        <end position="109"/>
    </location>
</feature>
<evidence type="ECO:0000256" key="2">
    <source>
        <dbReference type="PROSITE-ProRule" id="PRU01091"/>
    </source>
</evidence>
<evidence type="ECO:0000313" key="4">
    <source>
        <dbReference type="EMBL" id="WNH54544.1"/>
    </source>
</evidence>
<dbReference type="InterPro" id="IPR019734">
    <property type="entry name" value="TPR_rpt"/>
</dbReference>
<dbReference type="InterPro" id="IPR027417">
    <property type="entry name" value="P-loop_NTPase"/>
</dbReference>
<dbReference type="Gene3D" id="1.10.10.10">
    <property type="entry name" value="Winged helix-like DNA-binding domain superfamily/Winged helix DNA-binding domain"/>
    <property type="match status" value="1"/>
</dbReference>
<evidence type="ECO:0000313" key="5">
    <source>
        <dbReference type="Proteomes" id="UP001302072"/>
    </source>
</evidence>
<name>A0ABY9YUB2_9GAMM</name>
<dbReference type="EMBL" id="CP115541">
    <property type="protein sequence ID" value="WNH54544.1"/>
    <property type="molecule type" value="Genomic_DNA"/>
</dbReference>
<dbReference type="Gene3D" id="1.25.40.10">
    <property type="entry name" value="Tetratricopeptide repeat domain"/>
    <property type="match status" value="2"/>
</dbReference>
<keyword evidence="1 2" id="KW-0238">DNA-binding</keyword>
<dbReference type="SUPFAM" id="SSF46894">
    <property type="entry name" value="C-terminal effector domain of the bipartite response regulators"/>
    <property type="match status" value="1"/>
</dbReference>
<evidence type="ECO:0000259" key="3">
    <source>
        <dbReference type="PROSITE" id="PS51755"/>
    </source>
</evidence>
<dbReference type="SMART" id="SM00028">
    <property type="entry name" value="TPR"/>
    <property type="match status" value="4"/>
</dbReference>
<dbReference type="InterPro" id="IPR001867">
    <property type="entry name" value="OmpR/PhoB-type_DNA-bd"/>
</dbReference>
<dbReference type="SMART" id="SM00862">
    <property type="entry name" value="Trans_reg_C"/>
    <property type="match status" value="1"/>
</dbReference>
<proteinExistence type="predicted"/>
<dbReference type="InterPro" id="IPR049052">
    <property type="entry name" value="nSTAND1"/>
</dbReference>
<dbReference type="Proteomes" id="UP001302072">
    <property type="component" value="Chromosome"/>
</dbReference>
<evidence type="ECO:0000256" key="1">
    <source>
        <dbReference type="ARBA" id="ARBA00023125"/>
    </source>
</evidence>
<dbReference type="Pfam" id="PF00486">
    <property type="entry name" value="Trans_reg_C"/>
    <property type="match status" value="1"/>
</dbReference>
<sequence>MNEQTPQGPAVAHFRVGDWIVYPKENALASDAGRVSVEPRAMETLEFLAYNAGTVVSPERLLVECGADVSLGDNPVQKAIAQLRKALGDSAVAPRYIETIRKRGYRLIAPVTLPAGYRGPVAHAAAPATPGSPFRGLQAFDSDDAGVFFGRSAAVETLVQALEAQWQQQCAFVLLVGASGSGKSSLLNAGLIPRLAPPGVGALDVVAIARIPGRGPGTRTLAAAVADALVTTLQPALLEGHEVSTWQQSLQNTPERALQQLGDRIHSAQGARQGDRAPALVVVIDQLDDFFPEDGDPAQLARDATLLGQLVRSGHVAVVAACRSSAYATLANVPALLALKQPSGHVDLAPPGPAEIAEIIRRPAQLAALSFEEGPDGRLDDVLRDSAVAQRHALPLLQYTLQLLYEHREEGGRLGFAAYSAIGGLDGALRQHAEQVMEGLSPAARASLPNVLVHLVRYSASGEQISCVAAPLQVFQPGPERELVDALLRNRLLAGTAEDDTPAVQIAHETLLSAWPRAAQWVADNRDDLHLRERLLLAAQRWQQEDQRRDLLLPGGRLLDEARDLLQRRPQVLDATSRSLVAASAQREQRQRWVKRGAIGTVCTLAVVAMAGFGVAHHARLQAEQDRERAAGLVEYMLGDLTDRLEQVGRLDLLDEVGTRIQHDLAGAEARSQDTRLERSRVLRQLARIRVARGALDEAAPLASESLALAKQVVAEQPESAEAQLALGESHYWNGYIGFVRNETPVALQHWNGYREATVRATELQPENSKAWLEASYALNNLGTLARGADQNAQSLQLFQQSLQYKRRAQALNPDDVRLRADLADSLSWVASAHDRLGQWPQARAAYDEALTVIAQVRERAPQDAEWKHREAVLHTLRGQILSSLGEREPAHADLVAATRLLDQIGEAQPERSDWARDRSVTHRTAGELALDVGNLTDATAHFVTADRLLGALLDSGAEVRELPRLKIRAALGAARLAHAAGAAATAAQRLAQAQGYLDEMPATEKPSRRERLLRAETSVLRAELDAAHLGAHAEQLRQAALWLGSEEQRATDREARDLWQRLSPLLADLQPAPPLIR</sequence>
<dbReference type="PANTHER" id="PTHR47691:SF3">
    <property type="entry name" value="HTH-TYPE TRANSCRIPTIONAL REGULATOR RV0890C-RELATED"/>
    <property type="match status" value="1"/>
</dbReference>
<dbReference type="Pfam" id="PF20703">
    <property type="entry name" value="nSTAND1"/>
    <property type="match status" value="1"/>
</dbReference>
<dbReference type="CDD" id="cd00383">
    <property type="entry name" value="trans_reg_C"/>
    <property type="match status" value="1"/>
</dbReference>
<dbReference type="RefSeq" id="WP_311193635.1">
    <property type="nucleotide sequence ID" value="NZ_CP115541.1"/>
</dbReference>
<dbReference type="InterPro" id="IPR036388">
    <property type="entry name" value="WH-like_DNA-bd_sf"/>
</dbReference>
<dbReference type="PROSITE" id="PS51755">
    <property type="entry name" value="OMPR_PHOB"/>
    <property type="match status" value="1"/>
</dbReference>
<protein>
    <submittedName>
        <fullName evidence="4">Winged helix-turn-helix domain-containing protein</fullName>
    </submittedName>
</protein>
<dbReference type="InterPro" id="IPR011990">
    <property type="entry name" value="TPR-like_helical_dom_sf"/>
</dbReference>
<dbReference type="Gene3D" id="3.40.50.300">
    <property type="entry name" value="P-loop containing nucleotide triphosphate hydrolases"/>
    <property type="match status" value="1"/>
</dbReference>
<dbReference type="SUPFAM" id="SSF48452">
    <property type="entry name" value="TPR-like"/>
    <property type="match status" value="2"/>
</dbReference>
<feature type="domain" description="OmpR/PhoB-type" evidence="3">
    <location>
        <begin position="11"/>
        <end position="109"/>
    </location>
</feature>
<dbReference type="InterPro" id="IPR016032">
    <property type="entry name" value="Sig_transdc_resp-reg_C-effctor"/>
</dbReference>
<keyword evidence="5" id="KW-1185">Reference proteome</keyword>
<reference evidence="4 5" key="1">
    <citation type="submission" date="2022-12" db="EMBL/GenBank/DDBJ databases">
        <title>Two new species, Stenotrophomonas aracearum and Stenotrophomonas oahuensis, isolated from Anthurium (Araceae family) in Hawaii.</title>
        <authorList>
            <person name="Chunag S.C."/>
            <person name="Dobhal S."/>
            <person name="Alvarez A."/>
            <person name="Arif M."/>
        </authorList>
    </citation>
    <scope>NUCLEOTIDE SEQUENCE [LARGE SCALE GENOMIC DNA]</scope>
    <source>
        <strain evidence="4 5">A5586</strain>
    </source>
</reference>
<accession>A0ABY9YUB2</accession>
<gene>
    <name evidence="4" type="ORF">PDM29_09795</name>
</gene>
<dbReference type="PANTHER" id="PTHR47691">
    <property type="entry name" value="REGULATOR-RELATED"/>
    <property type="match status" value="1"/>
</dbReference>
<dbReference type="SUPFAM" id="SSF52540">
    <property type="entry name" value="P-loop containing nucleoside triphosphate hydrolases"/>
    <property type="match status" value="1"/>
</dbReference>